<evidence type="ECO:0000313" key="3">
    <source>
        <dbReference type="Proteomes" id="UP000766486"/>
    </source>
</evidence>
<accession>A0ABY6ULX1</accession>
<evidence type="ECO:0000313" key="2">
    <source>
        <dbReference type="EMBL" id="VUC31247.1"/>
    </source>
</evidence>
<name>A0ABY6ULX1_BIOOC</name>
<gene>
    <name evidence="2" type="ORF">CLO192961_LOCUS300557</name>
</gene>
<evidence type="ECO:0000256" key="1">
    <source>
        <dbReference type="SAM" id="MobiDB-lite"/>
    </source>
</evidence>
<proteinExistence type="predicted"/>
<protein>
    <submittedName>
        <fullName evidence="2">Uncharacterized protein</fullName>
    </submittedName>
</protein>
<sequence length="62" mass="6799">MTTPITKKNLKAVSDTSSIGNYVSKNENSERVSQGLPSKDRDAAKTFGMVIQPRMDEMIALP</sequence>
<feature type="compositionally biased region" description="Polar residues" evidence="1">
    <location>
        <begin position="20"/>
        <end position="36"/>
    </location>
</feature>
<dbReference type="Proteomes" id="UP000766486">
    <property type="component" value="Unassembled WGS sequence"/>
</dbReference>
<keyword evidence="3" id="KW-1185">Reference proteome</keyword>
<feature type="region of interest" description="Disordered" evidence="1">
    <location>
        <begin position="20"/>
        <end position="44"/>
    </location>
</feature>
<comment type="caution">
    <text evidence="2">The sequence shown here is derived from an EMBL/GenBank/DDBJ whole genome shotgun (WGS) entry which is preliminary data.</text>
</comment>
<organism evidence="2 3">
    <name type="scientific">Bionectria ochroleuca</name>
    <name type="common">Gliocladium roseum</name>
    <dbReference type="NCBI Taxonomy" id="29856"/>
    <lineage>
        <taxon>Eukaryota</taxon>
        <taxon>Fungi</taxon>
        <taxon>Dikarya</taxon>
        <taxon>Ascomycota</taxon>
        <taxon>Pezizomycotina</taxon>
        <taxon>Sordariomycetes</taxon>
        <taxon>Hypocreomycetidae</taxon>
        <taxon>Hypocreales</taxon>
        <taxon>Bionectriaceae</taxon>
        <taxon>Clonostachys</taxon>
    </lineage>
</organism>
<reference evidence="2 3" key="1">
    <citation type="submission" date="2019-06" db="EMBL/GenBank/DDBJ databases">
        <authorList>
            <person name="Broberg M."/>
        </authorList>
    </citation>
    <scope>NUCLEOTIDE SEQUENCE [LARGE SCALE GENOMIC DNA]</scope>
</reference>
<dbReference type="EMBL" id="CABFNS010000830">
    <property type="protein sequence ID" value="VUC31247.1"/>
    <property type="molecule type" value="Genomic_DNA"/>
</dbReference>